<keyword evidence="9" id="KW-1185">Reference proteome</keyword>
<dbReference type="PANTHER" id="PTHR30250:SF10">
    <property type="entry name" value="LIPOPOLYSACCHARIDE BIOSYNTHESIS PROTEIN WZXC"/>
    <property type="match status" value="1"/>
</dbReference>
<feature type="transmembrane region" description="Helical" evidence="7">
    <location>
        <begin position="343"/>
        <end position="365"/>
    </location>
</feature>
<dbReference type="STRING" id="1208365.B273_0615"/>
<keyword evidence="5 7" id="KW-1133">Transmembrane helix</keyword>
<dbReference type="GO" id="GO:0005886">
    <property type="term" value="C:plasma membrane"/>
    <property type="evidence" value="ECO:0007669"/>
    <property type="project" value="UniProtKB-SubCell"/>
</dbReference>
<feature type="transmembrane region" description="Helical" evidence="7">
    <location>
        <begin position="95"/>
        <end position="115"/>
    </location>
</feature>
<evidence type="ECO:0000313" key="8">
    <source>
        <dbReference type="EMBL" id="EKO36215.1"/>
    </source>
</evidence>
<keyword evidence="6 7" id="KW-0472">Membrane</keyword>
<name>K6GGR8_9GAMM</name>
<comment type="subcellular location">
    <subcellularLocation>
        <location evidence="1">Cell membrane</location>
        <topology evidence="1">Multi-pass membrane protein</topology>
    </subcellularLocation>
</comment>
<feature type="transmembrane region" description="Helical" evidence="7">
    <location>
        <begin position="301"/>
        <end position="323"/>
    </location>
</feature>
<evidence type="ECO:0000256" key="6">
    <source>
        <dbReference type="ARBA" id="ARBA00023136"/>
    </source>
</evidence>
<feature type="transmembrane region" description="Helical" evidence="7">
    <location>
        <begin position="431"/>
        <end position="454"/>
    </location>
</feature>
<protein>
    <submittedName>
        <fullName evidence="8">Polysaccharide biosynthesis protein</fullName>
    </submittedName>
</protein>
<evidence type="ECO:0000256" key="5">
    <source>
        <dbReference type="ARBA" id="ARBA00022989"/>
    </source>
</evidence>
<accession>K6GGR8</accession>
<feature type="transmembrane region" description="Helical" evidence="7">
    <location>
        <begin position="263"/>
        <end position="281"/>
    </location>
</feature>
<gene>
    <name evidence="8" type="ORF">B273_0615</name>
</gene>
<evidence type="ECO:0000256" key="2">
    <source>
        <dbReference type="ARBA" id="ARBA00007430"/>
    </source>
</evidence>
<comment type="caution">
    <text evidence="8">The sequence shown here is derived from an EMBL/GenBank/DDBJ whole genome shotgun (WGS) entry which is preliminary data.</text>
</comment>
<reference evidence="8 9" key="1">
    <citation type="submission" date="2012-09" db="EMBL/GenBank/DDBJ databases">
        <authorList>
            <person name="Dupont C.L."/>
            <person name="Rusch D.B."/>
            <person name="Lombardo M.-J."/>
            <person name="Novotny M."/>
            <person name="Yee-Greenbaum J."/>
            <person name="Laskin R."/>
        </authorList>
    </citation>
    <scope>NUCLEOTIDE SEQUENCE [LARGE SCALE GENOMIC DNA]</scope>
    <source>
        <strain evidence="8">SAR86E</strain>
    </source>
</reference>
<dbReference type="EMBL" id="AMWX01000012">
    <property type="protein sequence ID" value="EKO36215.1"/>
    <property type="molecule type" value="Genomic_DNA"/>
</dbReference>
<organism evidence="8 9">
    <name type="scientific">SAR86 cluster bacterium SAR86E</name>
    <dbReference type="NCBI Taxonomy" id="1208365"/>
    <lineage>
        <taxon>Bacteria</taxon>
        <taxon>Pseudomonadati</taxon>
        <taxon>Pseudomonadota</taxon>
        <taxon>Gammaproteobacteria</taxon>
        <taxon>SAR86 cluster</taxon>
    </lineage>
</organism>
<feature type="transmembrane region" description="Helical" evidence="7">
    <location>
        <begin position="157"/>
        <end position="180"/>
    </location>
</feature>
<dbReference type="Proteomes" id="UP000010310">
    <property type="component" value="Unassembled WGS sequence"/>
</dbReference>
<evidence type="ECO:0000256" key="4">
    <source>
        <dbReference type="ARBA" id="ARBA00022692"/>
    </source>
</evidence>
<sequence>MIDSSKKNPFKVDFTDTGIATNFVQSSKIIIFGQIIKAIATIFSTAFLARILSAEDFGIIAICTSVTAILARLKDGGLSTAVIQTQSISIQEASNIFWINAAIGFSLMFFCVLISPSMAFMYSEPKLASVLIFLSTAYIFGGFGVQFDALLRRRLDYTLIMIIEILTVTFAIIIACYMALTGFGYWALVALSILPVAGHLTLAAYASKWRPLFYSRKTNILYLLKFGGISLFASILATLTVSLVALVVGLIDGINGAGIYSRAIMIVGIFSAMFLIPISHLTQSSLSRFHGKSSKDSFDRLALSALQAISIMAILTCMIFILFSDLLATIILGEGWTEVGSLIKLLAPIAIVEPVIYLLACQLTAKGMPDIVLKLRIIDFIVVSFLIAMSFSFGIIPMIITYATGSACLRLPLFIFISFQRLNLDFKKLISCFLFPLFCAFLVTSVFLTFQNIVESYNGFIWQIFFLLLAFSLYGLLLLFNSQIRIWIFGLLRANNKLI</sequence>
<feature type="transmembrane region" description="Helical" evidence="7">
    <location>
        <begin position="226"/>
        <end position="251"/>
    </location>
</feature>
<keyword evidence="4 7" id="KW-0812">Transmembrane</keyword>
<feature type="transmembrane region" description="Helical" evidence="7">
    <location>
        <begin position="186"/>
        <end position="205"/>
    </location>
</feature>
<feature type="transmembrane region" description="Helical" evidence="7">
    <location>
        <begin position="29"/>
        <end position="51"/>
    </location>
</feature>
<feature type="transmembrane region" description="Helical" evidence="7">
    <location>
        <begin position="402"/>
        <end position="419"/>
    </location>
</feature>
<feature type="transmembrane region" description="Helical" evidence="7">
    <location>
        <begin position="127"/>
        <end position="145"/>
    </location>
</feature>
<evidence type="ECO:0000313" key="9">
    <source>
        <dbReference type="Proteomes" id="UP000010310"/>
    </source>
</evidence>
<dbReference type="AlphaFoldDB" id="K6GGR8"/>
<dbReference type="InterPro" id="IPR050833">
    <property type="entry name" value="Poly_Biosynth_Transport"/>
</dbReference>
<evidence type="ECO:0000256" key="3">
    <source>
        <dbReference type="ARBA" id="ARBA00022475"/>
    </source>
</evidence>
<evidence type="ECO:0000256" key="1">
    <source>
        <dbReference type="ARBA" id="ARBA00004651"/>
    </source>
</evidence>
<comment type="similarity">
    <text evidence="2">Belongs to the polysaccharide synthase family.</text>
</comment>
<dbReference type="PANTHER" id="PTHR30250">
    <property type="entry name" value="PST FAMILY PREDICTED COLANIC ACID TRANSPORTER"/>
    <property type="match status" value="1"/>
</dbReference>
<feature type="transmembrane region" description="Helical" evidence="7">
    <location>
        <begin position="460"/>
        <end position="480"/>
    </location>
</feature>
<dbReference type="Pfam" id="PF13440">
    <property type="entry name" value="Polysacc_synt_3"/>
    <property type="match status" value="1"/>
</dbReference>
<feature type="transmembrane region" description="Helical" evidence="7">
    <location>
        <begin position="377"/>
        <end position="396"/>
    </location>
</feature>
<dbReference type="PATRIC" id="fig|1208365.4.peg.1207"/>
<keyword evidence="3" id="KW-1003">Cell membrane</keyword>
<evidence type="ECO:0000256" key="7">
    <source>
        <dbReference type="SAM" id="Phobius"/>
    </source>
</evidence>
<proteinExistence type="inferred from homology"/>